<protein>
    <recommendedName>
        <fullName evidence="7">Cytosine-specific methyltransferase</fullName>
        <ecNumber evidence="7">2.1.1.37</ecNumber>
    </recommendedName>
</protein>
<dbReference type="EMBL" id="LR214972">
    <property type="protein sequence ID" value="VEU63045.1"/>
    <property type="molecule type" value="Genomic_DNA"/>
</dbReference>
<comment type="similarity">
    <text evidence="5 6">Belongs to the class I-like SAM-binding methyltransferase superfamily. C5-methyltransferase family.</text>
</comment>
<dbReference type="InterPro" id="IPR050750">
    <property type="entry name" value="C5-MTase"/>
</dbReference>
<evidence type="ECO:0000256" key="2">
    <source>
        <dbReference type="ARBA" id="ARBA00022679"/>
    </source>
</evidence>
<keyword evidence="9" id="KW-1185">Reference proteome</keyword>
<dbReference type="NCBIfam" id="TIGR00675">
    <property type="entry name" value="dcm"/>
    <property type="match status" value="1"/>
</dbReference>
<dbReference type="Proteomes" id="UP000289952">
    <property type="component" value="Chromosome"/>
</dbReference>
<sequence>MNQDVKLNVFEAFSGVGSQHMALRNINKKFKIVATSDIDPAATLAYYYIHKKNDNSYNILPKQEIINYLSKILIKSEKDLKKLSNEKLTELYIACVKTNNLGDITKISIENIPEHNLFTYSFPCQDISSIGTKKGLDQNSGTRSSLLWECKKIIENKKPKYLVLENVKSLTTGKNKQNFETWLRYLESLGYENYWKIFDAQHYGIPQRRPRVIVVSKLGKSKINLIKDNQFIHKSLNDIIDDKGKKWTIFNPKAKVKGEVKEGEVLFLDDRDWKINGVMIDKVSSTQRAGRSGLKLIKCENGTLYERKLSALECCRLMGYNDQDYHNMKQGKLSDNTIIRLCGNSIVVNVLENIFRNIYEEEEND</sequence>
<dbReference type="OrthoDB" id="9813719at2"/>
<dbReference type="GO" id="GO:0003886">
    <property type="term" value="F:DNA (cytosine-5-)-methyltransferase activity"/>
    <property type="evidence" value="ECO:0007669"/>
    <property type="project" value="UniProtKB-EC"/>
</dbReference>
<evidence type="ECO:0000256" key="7">
    <source>
        <dbReference type="RuleBase" id="RU000417"/>
    </source>
</evidence>
<dbReference type="GO" id="GO:0032259">
    <property type="term" value="P:methylation"/>
    <property type="evidence" value="ECO:0007669"/>
    <property type="project" value="UniProtKB-KW"/>
</dbReference>
<feature type="active site" evidence="5">
    <location>
        <position position="124"/>
    </location>
</feature>
<dbReference type="InterPro" id="IPR031303">
    <property type="entry name" value="C5_meth_CS"/>
</dbReference>
<dbReference type="PROSITE" id="PS00095">
    <property type="entry name" value="C5_MTASE_2"/>
    <property type="match status" value="1"/>
</dbReference>
<name>A0A449ADJ0_9BACT</name>
<evidence type="ECO:0000256" key="3">
    <source>
        <dbReference type="ARBA" id="ARBA00022691"/>
    </source>
</evidence>
<evidence type="ECO:0000256" key="1">
    <source>
        <dbReference type="ARBA" id="ARBA00022603"/>
    </source>
</evidence>
<proteinExistence type="inferred from homology"/>
<dbReference type="InterPro" id="IPR029063">
    <property type="entry name" value="SAM-dependent_MTases_sf"/>
</dbReference>
<keyword evidence="4" id="KW-0680">Restriction system</keyword>
<dbReference type="PANTHER" id="PTHR46098">
    <property type="entry name" value="TRNA (CYTOSINE(38)-C(5))-METHYLTRANSFERASE"/>
    <property type="match status" value="1"/>
</dbReference>
<evidence type="ECO:0000256" key="6">
    <source>
        <dbReference type="RuleBase" id="RU000416"/>
    </source>
</evidence>
<evidence type="ECO:0000313" key="9">
    <source>
        <dbReference type="Proteomes" id="UP000289952"/>
    </source>
</evidence>
<dbReference type="Gene3D" id="3.90.120.10">
    <property type="entry name" value="DNA Methylase, subunit A, domain 2"/>
    <property type="match status" value="1"/>
</dbReference>
<dbReference type="PROSITE" id="PS00094">
    <property type="entry name" value="C5_MTASE_1"/>
    <property type="match status" value="1"/>
</dbReference>
<evidence type="ECO:0000256" key="5">
    <source>
        <dbReference type="PROSITE-ProRule" id="PRU01016"/>
    </source>
</evidence>
<dbReference type="REBASE" id="298532">
    <property type="entry name" value="M1.Mbo10118ORF265P"/>
</dbReference>
<dbReference type="PANTHER" id="PTHR46098:SF1">
    <property type="entry name" value="TRNA (CYTOSINE(38)-C(5))-METHYLTRANSFERASE"/>
    <property type="match status" value="1"/>
</dbReference>
<evidence type="ECO:0000313" key="8">
    <source>
        <dbReference type="EMBL" id="VEU63045.1"/>
    </source>
</evidence>
<dbReference type="InterPro" id="IPR018117">
    <property type="entry name" value="C5_DNA_meth_AS"/>
</dbReference>
<dbReference type="GO" id="GO:0009307">
    <property type="term" value="P:DNA restriction-modification system"/>
    <property type="evidence" value="ECO:0007669"/>
    <property type="project" value="UniProtKB-KW"/>
</dbReference>
<dbReference type="PROSITE" id="PS51679">
    <property type="entry name" value="SAM_MT_C5"/>
    <property type="match status" value="1"/>
</dbReference>
<gene>
    <name evidence="8" type="primary">dcm_1</name>
    <name evidence="8" type="ORF">NCTC10118_00265</name>
</gene>
<dbReference type="Gene3D" id="3.40.50.150">
    <property type="entry name" value="Vaccinia Virus protein VP39"/>
    <property type="match status" value="1"/>
</dbReference>
<accession>A0A449ADJ0</accession>
<reference evidence="8 9" key="1">
    <citation type="submission" date="2019-01" db="EMBL/GenBank/DDBJ databases">
        <authorList>
            <consortium name="Pathogen Informatics"/>
        </authorList>
    </citation>
    <scope>NUCLEOTIDE SEQUENCE [LARGE SCALE GENOMIC DNA]</scope>
    <source>
        <strain evidence="8 9">NCTC10118</strain>
    </source>
</reference>
<evidence type="ECO:0000256" key="4">
    <source>
        <dbReference type="ARBA" id="ARBA00022747"/>
    </source>
</evidence>
<dbReference type="RefSeq" id="WP_129621237.1">
    <property type="nucleotide sequence ID" value="NZ_LR214972.1"/>
</dbReference>
<dbReference type="InterPro" id="IPR001525">
    <property type="entry name" value="C5_MeTfrase"/>
</dbReference>
<dbReference type="SUPFAM" id="SSF53335">
    <property type="entry name" value="S-adenosyl-L-methionine-dependent methyltransferases"/>
    <property type="match status" value="1"/>
</dbReference>
<keyword evidence="1 5" id="KW-0489">Methyltransferase</keyword>
<organism evidence="8 9">
    <name type="scientific">Mycoplasmopsis bovirhinis</name>
    <dbReference type="NCBI Taxonomy" id="29553"/>
    <lineage>
        <taxon>Bacteria</taxon>
        <taxon>Bacillati</taxon>
        <taxon>Mycoplasmatota</taxon>
        <taxon>Mycoplasmoidales</taxon>
        <taxon>Metamycoplasmataceae</taxon>
        <taxon>Mycoplasmopsis</taxon>
    </lineage>
</organism>
<dbReference type="EC" id="2.1.1.37" evidence="7"/>
<keyword evidence="3 5" id="KW-0949">S-adenosyl-L-methionine</keyword>
<dbReference type="AlphaFoldDB" id="A0A449ADJ0"/>
<dbReference type="Pfam" id="PF00145">
    <property type="entry name" value="DNA_methylase"/>
    <property type="match status" value="1"/>
</dbReference>
<comment type="catalytic activity">
    <reaction evidence="7">
        <text>a 2'-deoxycytidine in DNA + S-adenosyl-L-methionine = a 5-methyl-2'-deoxycytidine in DNA + S-adenosyl-L-homocysteine + H(+)</text>
        <dbReference type="Rhea" id="RHEA:13681"/>
        <dbReference type="Rhea" id="RHEA-COMP:11369"/>
        <dbReference type="Rhea" id="RHEA-COMP:11370"/>
        <dbReference type="ChEBI" id="CHEBI:15378"/>
        <dbReference type="ChEBI" id="CHEBI:57856"/>
        <dbReference type="ChEBI" id="CHEBI:59789"/>
        <dbReference type="ChEBI" id="CHEBI:85452"/>
        <dbReference type="ChEBI" id="CHEBI:85454"/>
        <dbReference type="EC" id="2.1.1.37"/>
    </reaction>
</comment>
<dbReference type="PRINTS" id="PR00105">
    <property type="entry name" value="C5METTRFRASE"/>
</dbReference>
<keyword evidence="2 5" id="KW-0808">Transferase</keyword>